<dbReference type="EMBL" id="OZ035831">
    <property type="protein sequence ID" value="CAL1615940.1"/>
    <property type="molecule type" value="Genomic_DNA"/>
</dbReference>
<feature type="signal peptide" evidence="5">
    <location>
        <begin position="1"/>
        <end position="19"/>
    </location>
</feature>
<dbReference type="PANTHER" id="PTHR11967">
    <property type="entry name" value="ALPHA-1-ACID GLYCOPROTEIN"/>
    <property type="match status" value="1"/>
</dbReference>
<keyword evidence="8" id="KW-1185">Reference proteome</keyword>
<dbReference type="Pfam" id="PF00061">
    <property type="entry name" value="Lipocalin"/>
    <property type="match status" value="1"/>
</dbReference>
<evidence type="ECO:0000313" key="8">
    <source>
        <dbReference type="Proteomes" id="UP001497482"/>
    </source>
</evidence>
<evidence type="ECO:0000256" key="3">
    <source>
        <dbReference type="ARBA" id="ARBA00022729"/>
    </source>
</evidence>
<dbReference type="InterPro" id="IPR012674">
    <property type="entry name" value="Calycin"/>
</dbReference>
<keyword evidence="3 5" id="KW-0732">Signal</keyword>
<accession>A0AAV2MRI3</accession>
<sequence length="184" mass="21081">MLLVVFLFALTLRFEGTEALSCEELLEPVDDQSEVRGKWFILASTSNNELFQGFMNASLGSWFDITEDGKKTVMIRHDNLNGQCLYRVALLKVLKGQVIYKIGKGQSKVQYTCKFIKTKKESVLGFFCDIDLWIQKKSVGQFIVLLGRTEHPSHKDKKRFEEMVECAGMTNIYYPPNEDMCDEG</sequence>
<dbReference type="SUPFAM" id="SSF50814">
    <property type="entry name" value="Lipocalins"/>
    <property type="match status" value="1"/>
</dbReference>
<gene>
    <name evidence="7" type="ORF">KC01_LOCUS41798</name>
</gene>
<dbReference type="Gene3D" id="2.40.128.20">
    <property type="match status" value="1"/>
</dbReference>
<evidence type="ECO:0000256" key="2">
    <source>
        <dbReference type="ARBA" id="ARBA00022525"/>
    </source>
</evidence>
<keyword evidence="2" id="KW-0964">Secreted</keyword>
<dbReference type="AlphaFoldDB" id="A0AAV2MRI3"/>
<name>A0AAV2MRI3_KNICA</name>
<evidence type="ECO:0000256" key="1">
    <source>
        <dbReference type="ARBA" id="ARBA00004613"/>
    </source>
</evidence>
<reference evidence="7 8" key="1">
    <citation type="submission" date="2024-04" db="EMBL/GenBank/DDBJ databases">
        <authorList>
            <person name="Waldvogel A.-M."/>
            <person name="Schoenle A."/>
        </authorList>
    </citation>
    <scope>NUCLEOTIDE SEQUENCE [LARGE SCALE GENOMIC DNA]</scope>
</reference>
<dbReference type="InterPro" id="IPR000566">
    <property type="entry name" value="Lipocln_cytosolic_FA-bd_dom"/>
</dbReference>
<dbReference type="PANTHER" id="PTHR11967:SF2">
    <property type="entry name" value="ALPHA-1-ACID GLYCOPROTEIN 1"/>
    <property type="match status" value="1"/>
</dbReference>
<comment type="subcellular location">
    <subcellularLocation>
        <location evidence="1">Secreted</location>
    </subcellularLocation>
</comment>
<organism evidence="7 8">
    <name type="scientific">Knipowitschia caucasica</name>
    <name type="common">Caucasian dwarf goby</name>
    <name type="synonym">Pomatoschistus caucasicus</name>
    <dbReference type="NCBI Taxonomy" id="637954"/>
    <lineage>
        <taxon>Eukaryota</taxon>
        <taxon>Metazoa</taxon>
        <taxon>Chordata</taxon>
        <taxon>Craniata</taxon>
        <taxon>Vertebrata</taxon>
        <taxon>Euteleostomi</taxon>
        <taxon>Actinopterygii</taxon>
        <taxon>Neopterygii</taxon>
        <taxon>Teleostei</taxon>
        <taxon>Neoteleostei</taxon>
        <taxon>Acanthomorphata</taxon>
        <taxon>Gobiaria</taxon>
        <taxon>Gobiiformes</taxon>
        <taxon>Gobioidei</taxon>
        <taxon>Gobiidae</taxon>
        <taxon>Gobiinae</taxon>
        <taxon>Knipowitschia</taxon>
    </lineage>
</organism>
<evidence type="ECO:0000256" key="5">
    <source>
        <dbReference type="SAM" id="SignalP"/>
    </source>
</evidence>
<feature type="domain" description="Lipocalin/cytosolic fatty-acid binding" evidence="6">
    <location>
        <begin position="37"/>
        <end position="172"/>
    </location>
</feature>
<dbReference type="Proteomes" id="UP001497482">
    <property type="component" value="Chromosome 9"/>
</dbReference>
<evidence type="ECO:0000256" key="4">
    <source>
        <dbReference type="ARBA" id="ARBA00023180"/>
    </source>
</evidence>
<feature type="chain" id="PRO_5043898278" description="Lipocalin/cytosolic fatty-acid binding domain-containing protein" evidence="5">
    <location>
        <begin position="20"/>
        <end position="184"/>
    </location>
</feature>
<keyword evidence="4" id="KW-0325">Glycoprotein</keyword>
<evidence type="ECO:0000313" key="7">
    <source>
        <dbReference type="EMBL" id="CAL1615940.1"/>
    </source>
</evidence>
<protein>
    <recommendedName>
        <fullName evidence="6">Lipocalin/cytosolic fatty-acid binding domain-containing protein</fullName>
    </recommendedName>
</protein>
<proteinExistence type="predicted"/>
<evidence type="ECO:0000259" key="6">
    <source>
        <dbReference type="Pfam" id="PF00061"/>
    </source>
</evidence>
<dbReference type="GO" id="GO:0005576">
    <property type="term" value="C:extracellular region"/>
    <property type="evidence" value="ECO:0007669"/>
    <property type="project" value="UniProtKB-SubCell"/>
</dbReference>